<sequence>MVGILKEGLGVGCIYSWLSSHYMQRATVTGLPAEAVFRTPAMEAMVQGGPQAGCAQGSTMNKEGRPDRLSMSTPSGSWTVSTSDSNCGGKLGGLTCPTSSSWTISTKMMRPAISLTPPFNAIMQWQSTSNPGKKTHGHGPDQ</sequence>
<comment type="caution">
    <text evidence="2">The sequence shown here is derived from an EMBL/GenBank/DDBJ whole genome shotgun (WGS) entry which is preliminary data.</text>
</comment>
<feature type="region of interest" description="Disordered" evidence="1">
    <location>
        <begin position="51"/>
        <end position="84"/>
    </location>
</feature>
<dbReference type="AlphaFoldDB" id="A0A5J9SVR4"/>
<proteinExistence type="predicted"/>
<evidence type="ECO:0000313" key="2">
    <source>
        <dbReference type="EMBL" id="TVU03123.1"/>
    </source>
</evidence>
<dbReference type="Proteomes" id="UP000324897">
    <property type="component" value="Unassembled WGS sequence"/>
</dbReference>
<organism evidence="2 3">
    <name type="scientific">Eragrostis curvula</name>
    <name type="common">weeping love grass</name>
    <dbReference type="NCBI Taxonomy" id="38414"/>
    <lineage>
        <taxon>Eukaryota</taxon>
        <taxon>Viridiplantae</taxon>
        <taxon>Streptophyta</taxon>
        <taxon>Embryophyta</taxon>
        <taxon>Tracheophyta</taxon>
        <taxon>Spermatophyta</taxon>
        <taxon>Magnoliopsida</taxon>
        <taxon>Liliopsida</taxon>
        <taxon>Poales</taxon>
        <taxon>Poaceae</taxon>
        <taxon>PACMAD clade</taxon>
        <taxon>Chloridoideae</taxon>
        <taxon>Eragrostideae</taxon>
        <taxon>Eragrostidinae</taxon>
        <taxon>Eragrostis</taxon>
    </lineage>
</organism>
<dbReference type="Gramene" id="TVU03123">
    <property type="protein sequence ID" value="TVU03123"/>
    <property type="gene ID" value="EJB05_51351"/>
</dbReference>
<evidence type="ECO:0000256" key="1">
    <source>
        <dbReference type="SAM" id="MobiDB-lite"/>
    </source>
</evidence>
<evidence type="ECO:0000313" key="3">
    <source>
        <dbReference type="Proteomes" id="UP000324897"/>
    </source>
</evidence>
<dbReference type="EMBL" id="RWGY01000224">
    <property type="protein sequence ID" value="TVU03123.1"/>
    <property type="molecule type" value="Genomic_DNA"/>
</dbReference>
<protein>
    <submittedName>
        <fullName evidence="2">Uncharacterized protein</fullName>
    </submittedName>
</protein>
<feature type="non-terminal residue" evidence="2">
    <location>
        <position position="1"/>
    </location>
</feature>
<name>A0A5J9SVR4_9POAL</name>
<feature type="compositionally biased region" description="Polar residues" evidence="1">
    <location>
        <begin position="70"/>
        <end position="84"/>
    </location>
</feature>
<reference evidence="2 3" key="1">
    <citation type="journal article" date="2019" name="Sci. Rep.">
        <title>A high-quality genome of Eragrostis curvula grass provides insights into Poaceae evolution and supports new strategies to enhance forage quality.</title>
        <authorList>
            <person name="Carballo J."/>
            <person name="Santos B.A.C.M."/>
            <person name="Zappacosta D."/>
            <person name="Garbus I."/>
            <person name="Selva J.P."/>
            <person name="Gallo C.A."/>
            <person name="Diaz A."/>
            <person name="Albertini E."/>
            <person name="Caccamo M."/>
            <person name="Echenique V."/>
        </authorList>
    </citation>
    <scope>NUCLEOTIDE SEQUENCE [LARGE SCALE GENOMIC DNA]</scope>
    <source>
        <strain evidence="3">cv. Victoria</strain>
        <tissue evidence="2">Leaf</tissue>
    </source>
</reference>
<gene>
    <name evidence="2" type="ORF">EJB05_51351</name>
</gene>
<keyword evidence="3" id="KW-1185">Reference proteome</keyword>
<accession>A0A5J9SVR4</accession>